<dbReference type="EMBL" id="AMZH03012172">
    <property type="protein sequence ID" value="RRT51537.1"/>
    <property type="molecule type" value="Genomic_DNA"/>
</dbReference>
<evidence type="ECO:0000313" key="2">
    <source>
        <dbReference type="Proteomes" id="UP000287651"/>
    </source>
</evidence>
<reference evidence="1 2" key="1">
    <citation type="journal article" date="2014" name="Agronomy (Basel)">
        <title>A Draft Genome Sequence for Ensete ventricosum, the Drought-Tolerant Tree Against Hunger.</title>
        <authorList>
            <person name="Harrison J."/>
            <person name="Moore K.A."/>
            <person name="Paszkiewicz K."/>
            <person name="Jones T."/>
            <person name="Grant M."/>
            <person name="Ambacheew D."/>
            <person name="Muzemil S."/>
            <person name="Studholme D.J."/>
        </authorList>
    </citation>
    <scope>NUCLEOTIDE SEQUENCE [LARGE SCALE GENOMIC DNA]</scope>
</reference>
<protein>
    <submittedName>
        <fullName evidence="1">Uncharacterized protein</fullName>
    </submittedName>
</protein>
<dbReference type="Proteomes" id="UP000287651">
    <property type="component" value="Unassembled WGS sequence"/>
</dbReference>
<proteinExistence type="predicted"/>
<sequence length="118" mass="13179">MWCSRRPNRLTAERENLPVKPRCSCASVEKLPCFTGREEMSRICASSFEMAALTVVFFCIVREPIVYVNTCCASFAVHFVATGILSNLRCSLNHAPTASAPRQQWPCLKEHCVVEVGI</sequence>
<evidence type="ECO:0000313" key="1">
    <source>
        <dbReference type="EMBL" id="RRT51537.1"/>
    </source>
</evidence>
<name>A0A426YIP9_ENSVE</name>
<comment type="caution">
    <text evidence="1">The sequence shown here is derived from an EMBL/GenBank/DDBJ whole genome shotgun (WGS) entry which is preliminary data.</text>
</comment>
<organism evidence="1 2">
    <name type="scientific">Ensete ventricosum</name>
    <name type="common">Abyssinian banana</name>
    <name type="synonym">Musa ensete</name>
    <dbReference type="NCBI Taxonomy" id="4639"/>
    <lineage>
        <taxon>Eukaryota</taxon>
        <taxon>Viridiplantae</taxon>
        <taxon>Streptophyta</taxon>
        <taxon>Embryophyta</taxon>
        <taxon>Tracheophyta</taxon>
        <taxon>Spermatophyta</taxon>
        <taxon>Magnoliopsida</taxon>
        <taxon>Liliopsida</taxon>
        <taxon>Zingiberales</taxon>
        <taxon>Musaceae</taxon>
        <taxon>Ensete</taxon>
    </lineage>
</organism>
<accession>A0A426YIP9</accession>
<dbReference type="AlphaFoldDB" id="A0A426YIP9"/>
<gene>
    <name evidence="1" type="ORF">B296_00033578</name>
</gene>